<evidence type="ECO:0000256" key="3">
    <source>
        <dbReference type="ARBA" id="ARBA00019906"/>
    </source>
</evidence>
<dbReference type="eggNOG" id="COG1008">
    <property type="taxonomic scope" value="Bacteria"/>
</dbReference>
<feature type="transmembrane region" description="Helical" evidence="10">
    <location>
        <begin position="296"/>
        <end position="317"/>
    </location>
</feature>
<sequence>MLLPTLILVPFFVGIISWQSDRINVCMPRWIALFGSSMVFVVGFFLWLWRMGYCNNLVLDNLLKLNKSSVWDLEYMCTWIPRFGINFHLALDGLSVLMLMLTGILGVMAVLSSWENSVTDHHKGLFYCNLLWILGSVIGVILAVDMFLFFFFWEIVLIPIYFLISIWGYEELNKKLRIIAATKFCLYAQLSGLCMLISIIILVYFNYRLYGIWSFDYENLLHVTLPKNIEYFLMLGFFCAFAIKMPIVPFHTWSLEAYAYSPITGSVDLIGFLVKISIYGFFRFVLPLCPNASKEFVPIAMFLGILNIFYGAWMAFAQTDFKRLIAYSNISHMGFALIAIYSNDQLSYQGVLVQMISCSLTLSGMCILCGQLYKRLYTRNITVMGGLWGRMNLMPAFFLCFIVSMLSIPGTGNFIGEVTILLGSFHTVPIITIIASFGILFASIYSLVLMQRIYYGKSQISCEILLDMTFLEKFIIIVLLLCVLIVGCFPQFIFDTSRETIRNIYCRLQ</sequence>
<dbReference type="NCBIfam" id="NF004498">
    <property type="entry name" value="PRK05846.1-1"/>
    <property type="match status" value="1"/>
</dbReference>
<evidence type="ECO:0000256" key="10">
    <source>
        <dbReference type="SAM" id="Phobius"/>
    </source>
</evidence>
<feature type="transmembrane region" description="Helical" evidence="10">
    <location>
        <begin position="229"/>
        <end position="247"/>
    </location>
</feature>
<comment type="subcellular location">
    <subcellularLocation>
        <location evidence="1">Endomembrane system</location>
        <topology evidence="1">Multi-pass membrane protein</topology>
    </subcellularLocation>
    <subcellularLocation>
        <location evidence="9">Membrane</location>
        <topology evidence="9">Multi-pass membrane protein</topology>
    </subcellularLocation>
</comment>
<evidence type="ECO:0000256" key="9">
    <source>
        <dbReference type="RuleBase" id="RU000320"/>
    </source>
</evidence>
<organism evidence="12 13">
    <name type="scientific">Blochmanniella floridana</name>
    <dbReference type="NCBI Taxonomy" id="203907"/>
    <lineage>
        <taxon>Bacteria</taxon>
        <taxon>Pseudomonadati</taxon>
        <taxon>Pseudomonadota</taxon>
        <taxon>Gammaproteobacteria</taxon>
        <taxon>Enterobacterales</taxon>
        <taxon>Enterobacteriaceae</taxon>
        <taxon>ant endosymbionts</taxon>
        <taxon>Candidatus Blochmanniella</taxon>
    </lineage>
</organism>
<feature type="transmembrane region" description="Helical" evidence="10">
    <location>
        <begin position="27"/>
        <end position="49"/>
    </location>
</feature>
<dbReference type="NCBIfam" id="TIGR01972">
    <property type="entry name" value="NDH_I_M"/>
    <property type="match status" value="1"/>
</dbReference>
<feature type="transmembrane region" description="Helical" evidence="10">
    <location>
        <begin position="259"/>
        <end position="284"/>
    </location>
</feature>
<dbReference type="GO" id="GO:0008137">
    <property type="term" value="F:NADH dehydrogenase (ubiquinone) activity"/>
    <property type="evidence" value="ECO:0007669"/>
    <property type="project" value="InterPro"/>
</dbReference>
<dbReference type="InterPro" id="IPR003918">
    <property type="entry name" value="NADH_UbQ_OxRdtase"/>
</dbReference>
<feature type="transmembrane region" description="Helical" evidence="10">
    <location>
        <begin position="324"/>
        <end position="342"/>
    </location>
</feature>
<protein>
    <recommendedName>
        <fullName evidence="3">NADH-quinone oxidoreductase subunit M</fullName>
    </recommendedName>
    <alternativeName>
        <fullName evidence="7">NADH dehydrogenase I subunit M</fullName>
    </alternativeName>
    <alternativeName>
        <fullName evidence="8">NDH-1 subunit M</fullName>
    </alternativeName>
</protein>
<evidence type="ECO:0000256" key="1">
    <source>
        <dbReference type="ARBA" id="ARBA00004127"/>
    </source>
</evidence>
<feature type="transmembrane region" description="Helical" evidence="10">
    <location>
        <begin position="393"/>
        <end position="415"/>
    </location>
</feature>
<keyword evidence="13" id="KW-1185">Reference proteome</keyword>
<evidence type="ECO:0000256" key="5">
    <source>
        <dbReference type="ARBA" id="ARBA00022989"/>
    </source>
</evidence>
<evidence type="ECO:0000256" key="2">
    <source>
        <dbReference type="ARBA" id="ARBA00009025"/>
    </source>
</evidence>
<dbReference type="EMBL" id="BX248583">
    <property type="protein sequence ID" value="CAD83171.1"/>
    <property type="molecule type" value="Genomic_DNA"/>
</dbReference>
<dbReference type="STRING" id="203907.Bfl482"/>
<dbReference type="AlphaFoldDB" id="Q7VRW3"/>
<dbReference type="PANTHER" id="PTHR43507:SF1">
    <property type="entry name" value="NADH-UBIQUINONE OXIDOREDUCTASE CHAIN 4"/>
    <property type="match status" value="1"/>
</dbReference>
<evidence type="ECO:0000256" key="6">
    <source>
        <dbReference type="ARBA" id="ARBA00023136"/>
    </source>
</evidence>
<dbReference type="PANTHER" id="PTHR43507">
    <property type="entry name" value="NADH-UBIQUINONE OXIDOREDUCTASE CHAIN 4"/>
    <property type="match status" value="1"/>
</dbReference>
<name>Q7VRW3_BLOFL</name>
<dbReference type="PRINTS" id="PR01437">
    <property type="entry name" value="NUOXDRDTASE4"/>
</dbReference>
<evidence type="ECO:0000313" key="12">
    <source>
        <dbReference type="EMBL" id="CAD83171.1"/>
    </source>
</evidence>
<feature type="transmembrane region" description="Helical" evidence="10">
    <location>
        <begin position="184"/>
        <end position="209"/>
    </location>
</feature>
<feature type="transmembrane region" description="Helical" evidence="10">
    <location>
        <begin position="131"/>
        <end position="164"/>
    </location>
</feature>
<feature type="transmembrane region" description="Helical" evidence="10">
    <location>
        <begin position="427"/>
        <end position="449"/>
    </location>
</feature>
<reference evidence="12 13" key="1">
    <citation type="journal article" date="2003" name="Proc. Natl. Acad. Sci. U.S.A.">
        <title>The genome sequence of Blochmannia floridanus: comparative analysis of reduced genomes.</title>
        <authorList>
            <person name="Gil R."/>
            <person name="Silva F.J."/>
            <person name="Zientz E."/>
            <person name="Delmotte F."/>
            <person name="Gonzalez-Candelas F."/>
            <person name="Latorre A."/>
            <person name="Rausell C."/>
            <person name="Kramerbeek J."/>
            <person name="Gadau J."/>
            <person name="Hoelldobler B."/>
            <person name="van Ham R.C.H.J."/>
            <person name="Gross R."/>
            <person name="Moya A."/>
        </authorList>
    </citation>
    <scope>NUCLEOTIDE SEQUENCE [LARGE SCALE GENOMIC DNA]</scope>
</reference>
<dbReference type="GO" id="GO:0048039">
    <property type="term" value="F:ubiquinone binding"/>
    <property type="evidence" value="ECO:0007669"/>
    <property type="project" value="TreeGrafter"/>
</dbReference>
<gene>
    <name evidence="12" type="primary">nuoM</name>
    <name evidence="12" type="ordered locus">Bfl482</name>
</gene>
<dbReference type="HOGENOM" id="CLU_007100_4_4_6"/>
<dbReference type="InterPro" id="IPR010227">
    <property type="entry name" value="NADH_Q_OxRdtase_chainM/4"/>
</dbReference>
<proteinExistence type="inferred from homology"/>
<dbReference type="InterPro" id="IPR001750">
    <property type="entry name" value="ND/Mrp_TM"/>
</dbReference>
<evidence type="ECO:0000313" key="13">
    <source>
        <dbReference type="Proteomes" id="UP000002192"/>
    </source>
</evidence>
<evidence type="ECO:0000256" key="7">
    <source>
        <dbReference type="ARBA" id="ARBA00031584"/>
    </source>
</evidence>
<keyword evidence="6 10" id="KW-0472">Membrane</keyword>
<evidence type="ECO:0000259" key="11">
    <source>
        <dbReference type="Pfam" id="PF00361"/>
    </source>
</evidence>
<comment type="similarity">
    <text evidence="2">Belongs to the complex I subunit 4 family.</text>
</comment>
<feature type="transmembrane region" description="Helical" evidence="10">
    <location>
        <begin position="348"/>
        <end position="373"/>
    </location>
</feature>
<keyword evidence="4 9" id="KW-0812">Transmembrane</keyword>
<accession>Q7VRW3</accession>
<dbReference type="OrthoDB" id="9768329at2"/>
<feature type="domain" description="NADH:quinone oxidoreductase/Mrp antiporter transmembrane" evidence="11">
    <location>
        <begin position="143"/>
        <end position="440"/>
    </location>
</feature>
<keyword evidence="12" id="KW-0560">Oxidoreductase</keyword>
<dbReference type="Pfam" id="PF00361">
    <property type="entry name" value="Proton_antipo_M"/>
    <property type="match status" value="1"/>
</dbReference>
<dbReference type="GO" id="GO:0042773">
    <property type="term" value="P:ATP synthesis coupled electron transport"/>
    <property type="evidence" value="ECO:0007669"/>
    <property type="project" value="InterPro"/>
</dbReference>
<evidence type="ECO:0000256" key="8">
    <source>
        <dbReference type="ARBA" id="ARBA00032798"/>
    </source>
</evidence>
<dbReference type="Proteomes" id="UP000002192">
    <property type="component" value="Chromosome"/>
</dbReference>
<feature type="transmembrane region" description="Helical" evidence="10">
    <location>
        <begin position="89"/>
        <end position="111"/>
    </location>
</feature>
<feature type="transmembrane region" description="Helical" evidence="10">
    <location>
        <begin position="470"/>
        <end position="493"/>
    </location>
</feature>
<keyword evidence="5 10" id="KW-1133">Transmembrane helix</keyword>
<dbReference type="KEGG" id="bfl:Bfl482"/>
<dbReference type="GO" id="GO:0012505">
    <property type="term" value="C:endomembrane system"/>
    <property type="evidence" value="ECO:0007669"/>
    <property type="project" value="UniProtKB-SubCell"/>
</dbReference>
<dbReference type="GO" id="GO:0016020">
    <property type="term" value="C:membrane"/>
    <property type="evidence" value="ECO:0007669"/>
    <property type="project" value="UniProtKB-SubCell"/>
</dbReference>
<dbReference type="GO" id="GO:0015990">
    <property type="term" value="P:electron transport coupled proton transport"/>
    <property type="evidence" value="ECO:0007669"/>
    <property type="project" value="TreeGrafter"/>
</dbReference>
<dbReference type="GO" id="GO:0003954">
    <property type="term" value="F:NADH dehydrogenase activity"/>
    <property type="evidence" value="ECO:0007669"/>
    <property type="project" value="TreeGrafter"/>
</dbReference>
<evidence type="ECO:0000256" key="4">
    <source>
        <dbReference type="ARBA" id="ARBA00022692"/>
    </source>
</evidence>